<name>A0AAP0RIM4_LIQFO</name>
<dbReference type="AlphaFoldDB" id="A0AAP0RIM4"/>
<evidence type="ECO:0000313" key="1">
    <source>
        <dbReference type="EMBL" id="KAK9278190.1"/>
    </source>
</evidence>
<sequence length="145" mass="16917">MQHPLPLVVSRAKNIMRRSSDYNAKRQQGRDTTSHDYLAHVSRMERMVSVHPDLPHYPNVHTIFNNRFSHEEVQESQNEPQNQEVHEKVEVVEQERTTEKIRRVTVLQFLKGALMWKPMPSSSKSTRGLSYANGRPSNCVRLRSI</sequence>
<accession>A0AAP0RIM4</accession>
<keyword evidence="2" id="KW-1185">Reference proteome</keyword>
<reference evidence="1 2" key="1">
    <citation type="journal article" date="2024" name="Plant J.">
        <title>Genome sequences and population genomics reveal climatic adaptation and genomic divergence between two closely related sweetgum species.</title>
        <authorList>
            <person name="Xu W.Q."/>
            <person name="Ren C.Q."/>
            <person name="Zhang X.Y."/>
            <person name="Comes H.P."/>
            <person name="Liu X.H."/>
            <person name="Li Y.G."/>
            <person name="Kettle C.J."/>
            <person name="Jalonen R."/>
            <person name="Gaisberger H."/>
            <person name="Ma Y.Z."/>
            <person name="Qiu Y.X."/>
        </authorList>
    </citation>
    <scope>NUCLEOTIDE SEQUENCE [LARGE SCALE GENOMIC DNA]</scope>
    <source>
        <strain evidence="1">Hangzhou</strain>
    </source>
</reference>
<dbReference type="PANTHER" id="PTHR38224">
    <property type="entry name" value="PHLOEM SPECIFIC PROTEIN"/>
    <property type="match status" value="1"/>
</dbReference>
<gene>
    <name evidence="1" type="ORF">L1049_027750</name>
</gene>
<organism evidence="1 2">
    <name type="scientific">Liquidambar formosana</name>
    <name type="common">Formosan gum</name>
    <dbReference type="NCBI Taxonomy" id="63359"/>
    <lineage>
        <taxon>Eukaryota</taxon>
        <taxon>Viridiplantae</taxon>
        <taxon>Streptophyta</taxon>
        <taxon>Embryophyta</taxon>
        <taxon>Tracheophyta</taxon>
        <taxon>Spermatophyta</taxon>
        <taxon>Magnoliopsida</taxon>
        <taxon>eudicotyledons</taxon>
        <taxon>Gunneridae</taxon>
        <taxon>Pentapetalae</taxon>
        <taxon>Saxifragales</taxon>
        <taxon>Altingiaceae</taxon>
        <taxon>Liquidambar</taxon>
    </lineage>
</organism>
<dbReference type="PANTHER" id="PTHR38224:SF1">
    <property type="entry name" value="PHLOEM SPECIFIC PROTEIN"/>
    <property type="match status" value="1"/>
</dbReference>
<dbReference type="EMBL" id="JBBPBK010000009">
    <property type="protein sequence ID" value="KAK9278190.1"/>
    <property type="molecule type" value="Genomic_DNA"/>
</dbReference>
<evidence type="ECO:0000313" key="2">
    <source>
        <dbReference type="Proteomes" id="UP001415857"/>
    </source>
</evidence>
<proteinExistence type="predicted"/>
<comment type="caution">
    <text evidence="1">The sequence shown here is derived from an EMBL/GenBank/DDBJ whole genome shotgun (WGS) entry which is preliminary data.</text>
</comment>
<protein>
    <submittedName>
        <fullName evidence="1">Uncharacterized protein</fullName>
    </submittedName>
</protein>
<dbReference type="Proteomes" id="UP001415857">
    <property type="component" value="Unassembled WGS sequence"/>
</dbReference>